<dbReference type="GO" id="GO:0005737">
    <property type="term" value="C:cytoplasm"/>
    <property type="evidence" value="ECO:0007669"/>
    <property type="project" value="UniProtKB-ARBA"/>
</dbReference>
<feature type="compositionally biased region" description="Acidic residues" evidence="3">
    <location>
        <begin position="96"/>
        <end position="109"/>
    </location>
</feature>
<dbReference type="InterPro" id="IPR036860">
    <property type="entry name" value="SH2_dom_sf"/>
</dbReference>
<protein>
    <submittedName>
        <fullName evidence="5">Cytokine-dependent hematopoietic cell linker</fullName>
    </submittedName>
</protein>
<dbReference type="InterPro" id="IPR000980">
    <property type="entry name" value="SH2"/>
</dbReference>
<dbReference type="Pfam" id="PF00017">
    <property type="entry name" value="SH2"/>
    <property type="match status" value="1"/>
</dbReference>
<evidence type="ECO:0000259" key="4">
    <source>
        <dbReference type="PROSITE" id="PS50001"/>
    </source>
</evidence>
<reference evidence="5 6" key="1">
    <citation type="submission" date="2019-03" db="EMBL/GenBank/DDBJ databases">
        <title>First draft genome of Liparis tanakae, snailfish: a comprehensive survey of snailfish specific genes.</title>
        <authorList>
            <person name="Kim W."/>
            <person name="Song I."/>
            <person name="Jeong J.-H."/>
            <person name="Kim D."/>
            <person name="Kim S."/>
            <person name="Ryu S."/>
            <person name="Song J.Y."/>
            <person name="Lee S.K."/>
        </authorList>
    </citation>
    <scope>NUCLEOTIDE SEQUENCE [LARGE SCALE GENOMIC DNA]</scope>
    <source>
        <tissue evidence="5">Muscle</tissue>
    </source>
</reference>
<dbReference type="FunFam" id="3.30.505.10:FF:000016">
    <property type="entry name" value="B-cell linker protein isoform 2"/>
    <property type="match status" value="1"/>
</dbReference>
<dbReference type="SMART" id="SM00252">
    <property type="entry name" value="SH2"/>
    <property type="match status" value="1"/>
</dbReference>
<feature type="domain" description="SH2" evidence="4">
    <location>
        <begin position="114"/>
        <end position="215"/>
    </location>
</feature>
<dbReference type="OrthoDB" id="9934029at2759"/>
<dbReference type="PANTHER" id="PTHR14098:SF1">
    <property type="entry name" value="LYMPHOCYTE CYTOSOLIC PROTEIN 2"/>
    <property type="match status" value="1"/>
</dbReference>
<dbReference type="PRINTS" id="PR00401">
    <property type="entry name" value="SH2DOMAIN"/>
</dbReference>
<dbReference type="InterPro" id="IPR051751">
    <property type="entry name" value="Immunoreceptor_sig_adapters"/>
</dbReference>
<dbReference type="Gene3D" id="3.30.505.10">
    <property type="entry name" value="SH2 domain"/>
    <property type="match status" value="1"/>
</dbReference>
<dbReference type="AlphaFoldDB" id="A0A4Z2F4R3"/>
<comment type="caution">
    <text evidence="5">The sequence shown here is derived from an EMBL/GenBank/DDBJ whole genome shotgun (WGS) entry which is preliminary data.</text>
</comment>
<dbReference type="SUPFAM" id="SSF55550">
    <property type="entry name" value="SH2 domain"/>
    <property type="match status" value="1"/>
</dbReference>
<keyword evidence="6" id="KW-1185">Reference proteome</keyword>
<dbReference type="GO" id="GO:0007169">
    <property type="term" value="P:cell surface receptor protein tyrosine kinase signaling pathway"/>
    <property type="evidence" value="ECO:0007669"/>
    <property type="project" value="TreeGrafter"/>
</dbReference>
<dbReference type="Gene3D" id="1.10.150.50">
    <property type="entry name" value="Transcription Factor, Ets-1"/>
    <property type="match status" value="1"/>
</dbReference>
<evidence type="ECO:0000256" key="1">
    <source>
        <dbReference type="ARBA" id="ARBA00022999"/>
    </source>
</evidence>
<sequence length="217" mass="24071">MSSHGVPSKVEVLGWSPQSLAGYMKTLKLPGCDALVIKNVISGADFMGMTMWDLSVFPSLYVPLVTKIQSDINKGNQTKAFGLKSEAQKYPKQVIEEEEEDWESDESEGPDPSWYAGEVTRQEAEVALREVNKDGAFVVRRSSQGAAEQPYTLMLLKRGRVYNVMVRRRGGRLSLGTGIKRTKSFPGLEEMITHHTHTPLQFSDGTDPCCLLHPLGL</sequence>
<dbReference type="EMBL" id="SRLO01001657">
    <property type="protein sequence ID" value="TNN36137.1"/>
    <property type="molecule type" value="Genomic_DNA"/>
</dbReference>
<proteinExistence type="predicted"/>
<keyword evidence="1 2" id="KW-0727">SH2 domain</keyword>
<dbReference type="InterPro" id="IPR013761">
    <property type="entry name" value="SAM/pointed_sf"/>
</dbReference>
<dbReference type="Proteomes" id="UP000314294">
    <property type="component" value="Unassembled WGS sequence"/>
</dbReference>
<evidence type="ECO:0000256" key="2">
    <source>
        <dbReference type="PROSITE-ProRule" id="PRU00191"/>
    </source>
</evidence>
<evidence type="ECO:0000313" key="5">
    <source>
        <dbReference type="EMBL" id="TNN36137.1"/>
    </source>
</evidence>
<organism evidence="5 6">
    <name type="scientific">Liparis tanakae</name>
    <name type="common">Tanaka's snailfish</name>
    <dbReference type="NCBI Taxonomy" id="230148"/>
    <lineage>
        <taxon>Eukaryota</taxon>
        <taxon>Metazoa</taxon>
        <taxon>Chordata</taxon>
        <taxon>Craniata</taxon>
        <taxon>Vertebrata</taxon>
        <taxon>Euteleostomi</taxon>
        <taxon>Actinopterygii</taxon>
        <taxon>Neopterygii</taxon>
        <taxon>Teleostei</taxon>
        <taxon>Neoteleostei</taxon>
        <taxon>Acanthomorphata</taxon>
        <taxon>Eupercaria</taxon>
        <taxon>Perciformes</taxon>
        <taxon>Cottioidei</taxon>
        <taxon>Cottales</taxon>
        <taxon>Liparidae</taxon>
        <taxon>Liparis</taxon>
    </lineage>
</organism>
<gene>
    <name evidence="5" type="primary">Clnk_1</name>
    <name evidence="5" type="ORF">EYF80_053709</name>
</gene>
<accession>A0A4Z2F4R3</accession>
<name>A0A4Z2F4R3_9TELE</name>
<dbReference type="PANTHER" id="PTHR14098">
    <property type="entry name" value="SH2 DOMAIN CONTAINING PROTEIN"/>
    <property type="match status" value="1"/>
</dbReference>
<feature type="region of interest" description="Disordered" evidence="3">
    <location>
        <begin position="94"/>
        <end position="115"/>
    </location>
</feature>
<evidence type="ECO:0000256" key="3">
    <source>
        <dbReference type="SAM" id="MobiDB-lite"/>
    </source>
</evidence>
<evidence type="ECO:0000313" key="6">
    <source>
        <dbReference type="Proteomes" id="UP000314294"/>
    </source>
</evidence>
<dbReference type="PROSITE" id="PS50001">
    <property type="entry name" value="SH2"/>
    <property type="match status" value="1"/>
</dbReference>
<dbReference type="GO" id="GO:0035556">
    <property type="term" value="P:intracellular signal transduction"/>
    <property type="evidence" value="ECO:0007669"/>
    <property type="project" value="TreeGrafter"/>
</dbReference>